<dbReference type="EMBL" id="BDGG01000003">
    <property type="protein sequence ID" value="GAU94904.1"/>
    <property type="molecule type" value="Genomic_DNA"/>
</dbReference>
<gene>
    <name evidence="1" type="primary">RvY_06603-1</name>
    <name evidence="1" type="synonym">RvY_06603.1</name>
    <name evidence="1" type="ORF">RvY_06603</name>
</gene>
<sequence length="74" mass="8424">MCDGKSTCDDFASSIQAGLTDYRRLMSSECKWDLTGGECKHSRHVQKPDWTLYVDIGRTTIGRLYWTAGLDNFD</sequence>
<reference evidence="1 2" key="1">
    <citation type="journal article" date="2016" name="Nat. Commun.">
        <title>Extremotolerant tardigrade genome and improved radiotolerance of human cultured cells by tardigrade-unique protein.</title>
        <authorList>
            <person name="Hashimoto T."/>
            <person name="Horikawa D.D."/>
            <person name="Saito Y."/>
            <person name="Kuwahara H."/>
            <person name="Kozuka-Hata H."/>
            <person name="Shin-I T."/>
            <person name="Minakuchi Y."/>
            <person name="Ohishi K."/>
            <person name="Motoyama A."/>
            <person name="Aizu T."/>
            <person name="Enomoto A."/>
            <person name="Kondo K."/>
            <person name="Tanaka S."/>
            <person name="Hara Y."/>
            <person name="Koshikawa S."/>
            <person name="Sagara H."/>
            <person name="Miura T."/>
            <person name="Yokobori S."/>
            <person name="Miyagawa K."/>
            <person name="Suzuki Y."/>
            <person name="Kubo T."/>
            <person name="Oyama M."/>
            <person name="Kohara Y."/>
            <person name="Fujiyama A."/>
            <person name="Arakawa K."/>
            <person name="Katayama T."/>
            <person name="Toyoda A."/>
            <person name="Kunieda T."/>
        </authorList>
    </citation>
    <scope>NUCLEOTIDE SEQUENCE [LARGE SCALE GENOMIC DNA]</scope>
    <source>
        <strain evidence="1 2">YOKOZUNA-1</strain>
    </source>
</reference>
<dbReference type="AlphaFoldDB" id="A0A1D1UZ67"/>
<accession>A0A1D1UZ67</accession>
<evidence type="ECO:0000313" key="1">
    <source>
        <dbReference type="EMBL" id="GAU94904.1"/>
    </source>
</evidence>
<evidence type="ECO:0000313" key="2">
    <source>
        <dbReference type="Proteomes" id="UP000186922"/>
    </source>
</evidence>
<organism evidence="1 2">
    <name type="scientific">Ramazzottius varieornatus</name>
    <name type="common">Water bear</name>
    <name type="synonym">Tardigrade</name>
    <dbReference type="NCBI Taxonomy" id="947166"/>
    <lineage>
        <taxon>Eukaryota</taxon>
        <taxon>Metazoa</taxon>
        <taxon>Ecdysozoa</taxon>
        <taxon>Tardigrada</taxon>
        <taxon>Eutardigrada</taxon>
        <taxon>Parachela</taxon>
        <taxon>Hypsibioidea</taxon>
        <taxon>Ramazzottiidae</taxon>
        <taxon>Ramazzottius</taxon>
    </lineage>
</organism>
<keyword evidence="2" id="KW-1185">Reference proteome</keyword>
<name>A0A1D1UZ67_RAMVA</name>
<comment type="caution">
    <text evidence="1">The sequence shown here is derived from an EMBL/GenBank/DDBJ whole genome shotgun (WGS) entry which is preliminary data.</text>
</comment>
<proteinExistence type="predicted"/>
<protein>
    <submittedName>
        <fullName evidence="1">Uncharacterized protein</fullName>
    </submittedName>
</protein>
<dbReference type="Proteomes" id="UP000186922">
    <property type="component" value="Unassembled WGS sequence"/>
</dbReference>